<protein>
    <submittedName>
        <fullName evidence="2">Uncharacterized protein</fullName>
    </submittedName>
</protein>
<dbReference type="Proteomes" id="UP001352852">
    <property type="component" value="Unassembled WGS sequence"/>
</dbReference>
<keyword evidence="3" id="KW-1185">Reference proteome</keyword>
<dbReference type="EMBL" id="JAHUTJ010022514">
    <property type="protein sequence ID" value="MED6272670.1"/>
    <property type="molecule type" value="Genomic_DNA"/>
</dbReference>
<proteinExistence type="predicted"/>
<evidence type="ECO:0000313" key="2">
    <source>
        <dbReference type="EMBL" id="MED6272670.1"/>
    </source>
</evidence>
<gene>
    <name evidence="2" type="ORF">CHARACLAT_032770</name>
</gene>
<sequence length="105" mass="11993">MKQRTRDTAQLCEVQDRGPRISARNRIKVKRFIQEQRTDTQDSTSRGSLNRVRVGRRNQNRLLCGVRSWRSPDRGGQCRTRRSQKSDCRRGKDPRLGGPGGAVTG</sequence>
<feature type="compositionally biased region" description="Basic and acidic residues" evidence="1">
    <location>
        <begin position="84"/>
        <end position="95"/>
    </location>
</feature>
<feature type="region of interest" description="Disordered" evidence="1">
    <location>
        <begin position="1"/>
        <end position="105"/>
    </location>
</feature>
<comment type="caution">
    <text evidence="2">The sequence shown here is derived from an EMBL/GenBank/DDBJ whole genome shotgun (WGS) entry which is preliminary data.</text>
</comment>
<reference evidence="2 3" key="1">
    <citation type="submission" date="2021-06" db="EMBL/GenBank/DDBJ databases">
        <authorList>
            <person name="Palmer J.M."/>
        </authorList>
    </citation>
    <scope>NUCLEOTIDE SEQUENCE [LARGE SCALE GENOMIC DNA]</scope>
    <source>
        <strain evidence="2 3">CL_MEX2019</strain>
        <tissue evidence="2">Muscle</tissue>
    </source>
</reference>
<accession>A0ABU7DF07</accession>
<evidence type="ECO:0000256" key="1">
    <source>
        <dbReference type="SAM" id="MobiDB-lite"/>
    </source>
</evidence>
<organism evidence="2 3">
    <name type="scientific">Characodon lateralis</name>
    <dbReference type="NCBI Taxonomy" id="208331"/>
    <lineage>
        <taxon>Eukaryota</taxon>
        <taxon>Metazoa</taxon>
        <taxon>Chordata</taxon>
        <taxon>Craniata</taxon>
        <taxon>Vertebrata</taxon>
        <taxon>Euteleostomi</taxon>
        <taxon>Actinopterygii</taxon>
        <taxon>Neopterygii</taxon>
        <taxon>Teleostei</taxon>
        <taxon>Neoteleostei</taxon>
        <taxon>Acanthomorphata</taxon>
        <taxon>Ovalentaria</taxon>
        <taxon>Atherinomorphae</taxon>
        <taxon>Cyprinodontiformes</taxon>
        <taxon>Goodeidae</taxon>
        <taxon>Characodon</taxon>
    </lineage>
</organism>
<evidence type="ECO:0000313" key="3">
    <source>
        <dbReference type="Proteomes" id="UP001352852"/>
    </source>
</evidence>
<name>A0ABU7DF07_9TELE</name>